<evidence type="ECO:0000313" key="12">
    <source>
        <dbReference type="Proteomes" id="UP001162131"/>
    </source>
</evidence>
<dbReference type="GO" id="GO:0036064">
    <property type="term" value="C:ciliary basal body"/>
    <property type="evidence" value="ECO:0007669"/>
    <property type="project" value="TreeGrafter"/>
</dbReference>
<dbReference type="PANTHER" id="PTHR15722">
    <property type="entry name" value="IFT140/172-RELATED"/>
    <property type="match status" value="1"/>
</dbReference>
<dbReference type="Pfam" id="PF24762">
    <property type="entry name" value="TPR_IF140-IFT172"/>
    <property type="match status" value="1"/>
</dbReference>
<feature type="domain" description="IF140/IFT172/WDR19 TPR" evidence="10">
    <location>
        <begin position="718"/>
        <end position="1202"/>
    </location>
</feature>
<evidence type="ECO:0000256" key="4">
    <source>
        <dbReference type="ARBA" id="ARBA00022803"/>
    </source>
</evidence>
<dbReference type="FunFam" id="1.25.40.470:FF:000015">
    <property type="entry name" value="Intraflagellar transport particle protein 140"/>
    <property type="match status" value="1"/>
</dbReference>
<keyword evidence="2" id="KW-0853">WD repeat</keyword>
<feature type="domain" description="IFT140 second beta-propeller" evidence="8">
    <location>
        <begin position="384"/>
        <end position="589"/>
    </location>
</feature>
<dbReference type="Gene3D" id="1.25.40.470">
    <property type="match status" value="3"/>
</dbReference>
<evidence type="ECO:0000256" key="3">
    <source>
        <dbReference type="ARBA" id="ARBA00022737"/>
    </source>
</evidence>
<dbReference type="InterPro" id="IPR011990">
    <property type="entry name" value="TPR-like_helical_dom_sf"/>
</dbReference>
<dbReference type="SMART" id="SM00320">
    <property type="entry name" value="WD40"/>
    <property type="match status" value="7"/>
</dbReference>
<dbReference type="Proteomes" id="UP001162131">
    <property type="component" value="Unassembled WGS sequence"/>
</dbReference>
<dbReference type="Gene3D" id="2.130.10.10">
    <property type="entry name" value="YVTN repeat-like/Quinoprotein amine dehydrogenase"/>
    <property type="match status" value="2"/>
</dbReference>
<dbReference type="InterPro" id="IPR056155">
    <property type="entry name" value="Beta-prop_IFT140_2nd"/>
</dbReference>
<dbReference type="Pfam" id="PF23383">
    <property type="entry name" value="Beta-prop_IFT140_1st"/>
    <property type="match status" value="2"/>
</dbReference>
<evidence type="ECO:0000256" key="1">
    <source>
        <dbReference type="ARBA" id="ARBA00004138"/>
    </source>
</evidence>
<dbReference type="InterPro" id="IPR056154">
    <property type="entry name" value="Beta-prop_IFT140_1st"/>
</dbReference>
<dbReference type="InterPro" id="IPR036322">
    <property type="entry name" value="WD40_repeat_dom_sf"/>
</dbReference>
<dbReference type="Pfam" id="PF23385">
    <property type="entry name" value="Beta-prop_IFT140_2nd"/>
    <property type="match status" value="2"/>
</dbReference>
<reference evidence="11" key="1">
    <citation type="submission" date="2021-09" db="EMBL/GenBank/DDBJ databases">
        <authorList>
            <consortium name="AG Swart"/>
            <person name="Singh M."/>
            <person name="Singh A."/>
            <person name="Seah K."/>
            <person name="Emmerich C."/>
        </authorList>
    </citation>
    <scope>NUCLEOTIDE SEQUENCE</scope>
    <source>
        <strain evidence="11">ATCC30299</strain>
    </source>
</reference>
<organism evidence="11 12">
    <name type="scientific">Blepharisma stoltei</name>
    <dbReference type="NCBI Taxonomy" id="1481888"/>
    <lineage>
        <taxon>Eukaryota</taxon>
        <taxon>Sar</taxon>
        <taxon>Alveolata</taxon>
        <taxon>Ciliophora</taxon>
        <taxon>Postciliodesmatophora</taxon>
        <taxon>Heterotrichea</taxon>
        <taxon>Heterotrichida</taxon>
        <taxon>Blepharismidae</taxon>
        <taxon>Blepharisma</taxon>
    </lineage>
</organism>
<feature type="domain" description="IFT140 second beta-propeller" evidence="8">
    <location>
        <begin position="592"/>
        <end position="672"/>
    </location>
</feature>
<comment type="subcellular location">
    <subcellularLocation>
        <location evidence="1">Cell projection</location>
        <location evidence="1">Cilium</location>
    </subcellularLocation>
</comment>
<name>A0AAU9KKP3_9CILI</name>
<protein>
    <recommendedName>
        <fullName evidence="13">Intraflagellar transport protein 140 homolog</fullName>
    </recommendedName>
</protein>
<dbReference type="InterPro" id="IPR001680">
    <property type="entry name" value="WD40_rpt"/>
</dbReference>
<evidence type="ECO:0000256" key="2">
    <source>
        <dbReference type="ARBA" id="ARBA00022574"/>
    </source>
</evidence>
<accession>A0AAU9KKP3</accession>
<feature type="domain" description="IF140 C-terminal TPR" evidence="9">
    <location>
        <begin position="1210"/>
        <end position="1330"/>
    </location>
</feature>
<keyword evidence="5" id="KW-0969">Cilium</keyword>
<dbReference type="GO" id="GO:0005930">
    <property type="term" value="C:axoneme"/>
    <property type="evidence" value="ECO:0007669"/>
    <property type="project" value="TreeGrafter"/>
</dbReference>
<proteinExistence type="predicted"/>
<evidence type="ECO:0000313" key="11">
    <source>
        <dbReference type="EMBL" id="CAG9334634.1"/>
    </source>
</evidence>
<keyword evidence="6" id="KW-0966">Cell projection</keyword>
<evidence type="ECO:0000256" key="5">
    <source>
        <dbReference type="ARBA" id="ARBA00023069"/>
    </source>
</evidence>
<evidence type="ECO:0000259" key="8">
    <source>
        <dbReference type="Pfam" id="PF23385"/>
    </source>
</evidence>
<comment type="caution">
    <text evidence="11">The sequence shown here is derived from an EMBL/GenBank/DDBJ whole genome shotgun (WGS) entry which is preliminary data.</text>
</comment>
<keyword evidence="4" id="KW-0802">TPR repeat</keyword>
<dbReference type="Pfam" id="PF24760">
    <property type="entry name" value="TPR_IF140_C"/>
    <property type="match status" value="1"/>
</dbReference>
<evidence type="ECO:0000259" key="10">
    <source>
        <dbReference type="Pfam" id="PF24762"/>
    </source>
</evidence>
<dbReference type="EMBL" id="CAJZBQ010000058">
    <property type="protein sequence ID" value="CAG9334634.1"/>
    <property type="molecule type" value="Genomic_DNA"/>
</dbReference>
<dbReference type="SUPFAM" id="SSF48452">
    <property type="entry name" value="TPR-like"/>
    <property type="match status" value="2"/>
</dbReference>
<dbReference type="SUPFAM" id="SSF81901">
    <property type="entry name" value="HCP-like"/>
    <property type="match status" value="1"/>
</dbReference>
<dbReference type="GO" id="GO:0035721">
    <property type="term" value="P:intraciliary retrograde transport"/>
    <property type="evidence" value="ECO:0007669"/>
    <property type="project" value="TreeGrafter"/>
</dbReference>
<keyword evidence="3" id="KW-0677">Repeat</keyword>
<gene>
    <name evidence="11" type="ORF">BSTOLATCC_MIC61245</name>
</gene>
<feature type="domain" description="IFT140 first beta-propeller" evidence="7">
    <location>
        <begin position="162"/>
        <end position="374"/>
    </location>
</feature>
<keyword evidence="12" id="KW-1185">Reference proteome</keyword>
<dbReference type="InterPro" id="IPR056168">
    <property type="entry name" value="TPR_IF140/IFT172/WDR19"/>
</dbReference>
<sequence>MSLFFDSRINLQDELPAVSAWSHSMYQPILTIGTASGKVLMFTEDGEPYSNVSIQRQALPTQLVWHPYLPLLIICWDDGVISYWNENDDNSVKEEKSVHGCRIRALIISPDGTRMVTGDEHGVVGVWSTSRGLNPICQYHKEGSITNIAFCALATEAGEIPTQDQMNRFFFFAGSSGSVHLADDLKRCSEVCKVGGQVKSLLYYKEDNSIVIITSSLLLVQFRVSPNEKLVPTRKVKLTVAGSPENIYTIWGGPGLLVTVSGDNMVRLWNLEKDANYFLTLADTDITGKMLSDKINCIAFHEKKRILAGGTKEGRVIMWKCKSLMTSTSPANREGWEAQLPVTLSADPIKQISWADGEGLLSASTEKTLSILSEADLRKVIKDDIIALQASNHQVEVRRLNRLDASMQIYTNIKIKGMDASTSHCVVWNGKTVESYTMPDTGNGEMVGTFNKKCFIAAVHRDSIIIYTEGQIEICNMQGTVKQTVLMPESEGEVNCINVMGDNMLITTESHIKLFDLSRREYKQRGMPRKFEDKQGQSLGIIKGGSINANGTKVALLVDQAPKSSIIFPDSTIYVYDSDIDNFMHHDFGYTQIPVDSCWDTQDPRLLFVETEGISGVGEEEAQENKAEEQFNQAVTLFVTSEYGITRQDSIKIQGDICGTIGISVPYWFFIGKDVGKDNLSGIGKIIKKSLRDFTGLENCDENVKKAILNFSFYMTSGNMDEAYKAVKTIQNVNVWENMCTMSVKTKRLDVAEVCLSNMRFARGAKAVREAKTEPEIEARLAMVAVELNMLEEAKQLYIECGRYDLLNQMQQACGNWDGALETAETHDRINLRTTYYKLARHYESIQDFSTAREYYERADVHREEVPRMLYSNMRVQDLERYVNDKKDPKLYKWWAQLLESKQDPNGALNFYKLAGDLGSCVRVHLTKGSVEEAIKICKENDTKLGCLFLAKYMEEQGDIREAIQLYNKADRFHHAVRLARDNKLDGDLMSLSLRSENFKIMLQTAKYFEEKHLFDRAIKLYHKGKNVKKALDLCFREHNYEYLRTLVDDLGEEEDPTTLLRAADYFMQENMHEKAVHLLVSAKQYSKALEICLAHNVKLDDNVVEKLIPDDGIMDQQKKDLIRSIAKLCKRQGSFQMACKLFTKLGEKLKAFKCLLRLGDIEKIKSYANTAKNAQIYILAANFLQNTDWHNADVMKSIIFFYTKAKAWDSLANFFDACASVEIDEYRDYEKALIAENEALKFQAKSANPQKDILFQQFQRRKAIMEQFVNAKRLVQSSPEEMVKMCLQLLEVQGVDQAIRIGDVYSLLVEYYYAQQNFAQALQLINKMKQRRIILNPYLDQEMVERIYHQMGIRVENEDSEYIE</sequence>
<dbReference type="InterPro" id="IPR015943">
    <property type="entry name" value="WD40/YVTN_repeat-like_dom_sf"/>
</dbReference>
<dbReference type="SUPFAM" id="SSF50978">
    <property type="entry name" value="WD40 repeat-like"/>
    <property type="match status" value="2"/>
</dbReference>
<dbReference type="GO" id="GO:0030991">
    <property type="term" value="C:intraciliary transport particle A"/>
    <property type="evidence" value="ECO:0007669"/>
    <property type="project" value="TreeGrafter"/>
</dbReference>
<evidence type="ECO:0000259" key="9">
    <source>
        <dbReference type="Pfam" id="PF24760"/>
    </source>
</evidence>
<evidence type="ECO:0008006" key="13">
    <source>
        <dbReference type="Google" id="ProtNLM"/>
    </source>
</evidence>
<dbReference type="InterPro" id="IPR056156">
    <property type="entry name" value="TPR_IF140_C"/>
</dbReference>
<dbReference type="PANTHER" id="PTHR15722:SF7">
    <property type="entry name" value="INTRAFLAGELLAR TRANSPORT PROTEIN 140 HOMOLOG"/>
    <property type="match status" value="1"/>
</dbReference>
<feature type="domain" description="IFT140 first beta-propeller" evidence="7">
    <location>
        <begin position="3"/>
        <end position="151"/>
    </location>
</feature>
<evidence type="ECO:0000259" key="7">
    <source>
        <dbReference type="Pfam" id="PF23383"/>
    </source>
</evidence>
<evidence type="ECO:0000256" key="6">
    <source>
        <dbReference type="ARBA" id="ARBA00023273"/>
    </source>
</evidence>